<evidence type="ECO:0000313" key="2">
    <source>
        <dbReference type="Proteomes" id="UP000785200"/>
    </source>
</evidence>
<sequence>MSSARSAYTGADWYSGQKLEVDQDNLFSTLDEKVHTKRRAIMAPGFTGREIDGLEEAVDKHMIEYIDLVRRKYISQGSELRPMDLARKMAFFTMDVMTDISFGPCWGCLIKDEDVDKWFESNEMLLPTAIMASTIHG</sequence>
<dbReference type="OrthoDB" id="1470350at2759"/>
<dbReference type="GO" id="GO:0016705">
    <property type="term" value="F:oxidoreductase activity, acting on paired donors, with incorporation or reduction of molecular oxygen"/>
    <property type="evidence" value="ECO:0007669"/>
    <property type="project" value="InterPro"/>
</dbReference>
<dbReference type="InterPro" id="IPR036396">
    <property type="entry name" value="Cyt_P450_sf"/>
</dbReference>
<reference evidence="1" key="1">
    <citation type="submission" date="2019-07" db="EMBL/GenBank/DDBJ databases">
        <title>Hyphodiscus hymeniophilus genome sequencing and assembly.</title>
        <authorList>
            <person name="Kramer G."/>
            <person name="Nodwell J."/>
        </authorList>
    </citation>
    <scope>NUCLEOTIDE SEQUENCE</scope>
    <source>
        <strain evidence="1">ATCC 34498</strain>
    </source>
</reference>
<dbReference type="GO" id="GO:0020037">
    <property type="term" value="F:heme binding"/>
    <property type="evidence" value="ECO:0007669"/>
    <property type="project" value="InterPro"/>
</dbReference>
<proteinExistence type="predicted"/>
<name>A0A9P7AXR1_9HELO</name>
<dbReference type="GO" id="GO:0004497">
    <property type="term" value="F:monooxygenase activity"/>
    <property type="evidence" value="ECO:0007669"/>
    <property type="project" value="InterPro"/>
</dbReference>
<dbReference type="Gene3D" id="1.10.630.10">
    <property type="entry name" value="Cytochrome P450"/>
    <property type="match status" value="1"/>
</dbReference>
<dbReference type="Proteomes" id="UP000785200">
    <property type="component" value="Unassembled WGS sequence"/>
</dbReference>
<dbReference type="SUPFAM" id="SSF48264">
    <property type="entry name" value="Cytochrome P450"/>
    <property type="match status" value="1"/>
</dbReference>
<evidence type="ECO:0000313" key="1">
    <source>
        <dbReference type="EMBL" id="KAG0649274.1"/>
    </source>
</evidence>
<dbReference type="AlphaFoldDB" id="A0A9P7AXR1"/>
<accession>A0A9P7AXR1</accession>
<dbReference type="EMBL" id="VNKQ01000008">
    <property type="protein sequence ID" value="KAG0649274.1"/>
    <property type="molecule type" value="Genomic_DNA"/>
</dbReference>
<dbReference type="GO" id="GO:0005506">
    <property type="term" value="F:iron ion binding"/>
    <property type="evidence" value="ECO:0007669"/>
    <property type="project" value="InterPro"/>
</dbReference>
<comment type="caution">
    <text evidence="1">The sequence shown here is derived from an EMBL/GenBank/DDBJ whole genome shotgun (WGS) entry which is preliminary data.</text>
</comment>
<keyword evidence="2" id="KW-1185">Reference proteome</keyword>
<organism evidence="1 2">
    <name type="scientific">Hyphodiscus hymeniophilus</name>
    <dbReference type="NCBI Taxonomy" id="353542"/>
    <lineage>
        <taxon>Eukaryota</taxon>
        <taxon>Fungi</taxon>
        <taxon>Dikarya</taxon>
        <taxon>Ascomycota</taxon>
        <taxon>Pezizomycotina</taxon>
        <taxon>Leotiomycetes</taxon>
        <taxon>Helotiales</taxon>
        <taxon>Hyphodiscaceae</taxon>
        <taxon>Hyphodiscus</taxon>
    </lineage>
</organism>
<gene>
    <name evidence="1" type="ORF">D0Z07_4307</name>
</gene>
<protein>
    <submittedName>
        <fullName evidence="1">Uncharacterized protein</fullName>
    </submittedName>
</protein>